<reference evidence="1" key="3">
    <citation type="submission" date="2023-05" db="EMBL/GenBank/DDBJ databases">
        <authorList>
            <person name="Smith C.H."/>
        </authorList>
    </citation>
    <scope>NUCLEOTIDE SEQUENCE</scope>
    <source>
        <strain evidence="1">CHS0354</strain>
        <tissue evidence="1">Mantle</tissue>
    </source>
</reference>
<gene>
    <name evidence="1" type="ORF">CHS0354_007460</name>
</gene>
<dbReference type="EMBL" id="JAEAOA010000513">
    <property type="protein sequence ID" value="KAK3599004.1"/>
    <property type="molecule type" value="Genomic_DNA"/>
</dbReference>
<evidence type="ECO:0000313" key="1">
    <source>
        <dbReference type="EMBL" id="KAK3599004.1"/>
    </source>
</evidence>
<dbReference type="Proteomes" id="UP001195483">
    <property type="component" value="Unassembled WGS sequence"/>
</dbReference>
<sequence>MAPAQVEQTLNNQGAANTKLNTYFKTVDKGCGKAFLQAFHPEGCQMIDFGGIENCPRLADIITVFENKGLNETDLTEIRNAVHIKAEHGRAQIEIPNTRDVEDQTFLRNKPTNENLDESGQTWEKFLSPLKSYTPYITDHKVLESNRFFP</sequence>
<evidence type="ECO:0000313" key="2">
    <source>
        <dbReference type="Proteomes" id="UP001195483"/>
    </source>
</evidence>
<comment type="caution">
    <text evidence="1">The sequence shown here is derived from an EMBL/GenBank/DDBJ whole genome shotgun (WGS) entry which is preliminary data.</text>
</comment>
<protein>
    <submittedName>
        <fullName evidence="1">Uncharacterized protein</fullName>
    </submittedName>
</protein>
<reference evidence="1" key="1">
    <citation type="journal article" date="2021" name="Genome Biol. Evol.">
        <title>A High-Quality Reference Genome for a Parasitic Bivalve with Doubly Uniparental Inheritance (Bivalvia: Unionida).</title>
        <authorList>
            <person name="Smith C.H."/>
        </authorList>
    </citation>
    <scope>NUCLEOTIDE SEQUENCE</scope>
    <source>
        <strain evidence="1">CHS0354</strain>
    </source>
</reference>
<dbReference type="AlphaFoldDB" id="A0AAE0SVV6"/>
<accession>A0AAE0SVV6</accession>
<organism evidence="1 2">
    <name type="scientific">Potamilus streckersoni</name>
    <dbReference type="NCBI Taxonomy" id="2493646"/>
    <lineage>
        <taxon>Eukaryota</taxon>
        <taxon>Metazoa</taxon>
        <taxon>Spiralia</taxon>
        <taxon>Lophotrochozoa</taxon>
        <taxon>Mollusca</taxon>
        <taxon>Bivalvia</taxon>
        <taxon>Autobranchia</taxon>
        <taxon>Heteroconchia</taxon>
        <taxon>Palaeoheterodonta</taxon>
        <taxon>Unionida</taxon>
        <taxon>Unionoidea</taxon>
        <taxon>Unionidae</taxon>
        <taxon>Ambleminae</taxon>
        <taxon>Lampsilini</taxon>
        <taxon>Potamilus</taxon>
    </lineage>
</organism>
<name>A0AAE0SVV6_9BIVA</name>
<proteinExistence type="predicted"/>
<reference evidence="1" key="2">
    <citation type="journal article" date="2021" name="Genome Biol. Evol.">
        <title>Developing a high-quality reference genome for a parasitic bivalve with doubly uniparental inheritance (Bivalvia: Unionida).</title>
        <authorList>
            <person name="Smith C.H."/>
        </authorList>
    </citation>
    <scope>NUCLEOTIDE SEQUENCE</scope>
    <source>
        <strain evidence="1">CHS0354</strain>
        <tissue evidence="1">Mantle</tissue>
    </source>
</reference>
<keyword evidence="2" id="KW-1185">Reference proteome</keyword>